<dbReference type="Proteomes" id="UP000305778">
    <property type="component" value="Unassembled WGS sequence"/>
</dbReference>
<dbReference type="OrthoDB" id="4820988at2"/>
<organism evidence="2 3">
    <name type="scientific">Actinacidiphila oryziradicis</name>
    <dbReference type="NCBI Taxonomy" id="2571141"/>
    <lineage>
        <taxon>Bacteria</taxon>
        <taxon>Bacillati</taxon>
        <taxon>Actinomycetota</taxon>
        <taxon>Actinomycetes</taxon>
        <taxon>Kitasatosporales</taxon>
        <taxon>Streptomycetaceae</taxon>
        <taxon>Actinacidiphila</taxon>
    </lineage>
</organism>
<dbReference type="GO" id="GO:0005737">
    <property type="term" value="C:cytoplasm"/>
    <property type="evidence" value="ECO:0007669"/>
    <property type="project" value="TreeGrafter"/>
</dbReference>
<dbReference type="PANTHER" id="PTHR48079">
    <property type="entry name" value="PROTEIN YEEZ"/>
    <property type="match status" value="1"/>
</dbReference>
<accession>A0A4V5MZ34</accession>
<sequence>MRGTAFVIGATGQIGRAAVRALAKDGWEVRAASRGGGADSEWPEGVRSVAVDREDTAALAAALGDGTDVLLDCVAYGQEHARQLTGLAERIGSAVVISSCAVYEDDQGRGFDTQEEPDGFPHYPVPIPETYRTVEPGELSYGTKKVALEQELLAAGDRLPATLLRAGAIHGRYSPMLRELYFIKRALDKRPVRVLAYNGESLFSPAHTSNIAELVRLAAHRPGSRVLNAVDPRTPTVAEIGAAIDAVLGYSCETVLVDGPPPAENVGASPWSVPRPAVSDMSAAERELGYRAVTTYEDSLPETIGWTLDALRERDWREVFPRMATLYGSIFDYAAEDRWLAGR</sequence>
<dbReference type="PANTHER" id="PTHR48079:SF6">
    <property type="entry name" value="NAD(P)-BINDING DOMAIN-CONTAINING PROTEIN-RELATED"/>
    <property type="match status" value="1"/>
</dbReference>
<evidence type="ECO:0000313" key="3">
    <source>
        <dbReference type="Proteomes" id="UP000305778"/>
    </source>
</evidence>
<keyword evidence="3" id="KW-1185">Reference proteome</keyword>
<dbReference type="Gene3D" id="3.40.50.720">
    <property type="entry name" value="NAD(P)-binding Rossmann-like Domain"/>
    <property type="match status" value="1"/>
</dbReference>
<protein>
    <submittedName>
        <fullName evidence="2">NAD-dependent epimerase/dehydratase family protein</fullName>
    </submittedName>
</protein>
<dbReference type="InterPro" id="IPR001509">
    <property type="entry name" value="Epimerase_deHydtase"/>
</dbReference>
<dbReference type="EMBL" id="SUMC01000037">
    <property type="protein sequence ID" value="TKA06539.1"/>
    <property type="molecule type" value="Genomic_DNA"/>
</dbReference>
<dbReference type="GO" id="GO:0004029">
    <property type="term" value="F:aldehyde dehydrogenase (NAD+) activity"/>
    <property type="evidence" value="ECO:0007669"/>
    <property type="project" value="TreeGrafter"/>
</dbReference>
<feature type="domain" description="NAD-dependent epimerase/dehydratase" evidence="1">
    <location>
        <begin position="6"/>
        <end position="221"/>
    </location>
</feature>
<comment type="caution">
    <text evidence="2">The sequence shown here is derived from an EMBL/GenBank/DDBJ whole genome shotgun (WGS) entry which is preliminary data.</text>
</comment>
<reference evidence="2 3" key="1">
    <citation type="submission" date="2019-04" db="EMBL/GenBank/DDBJ databases">
        <title>Streptomyces oryziradicis sp. nov., a novel actinomycete isolated from rhizosphere soil of rice (Oryza sativa L.).</title>
        <authorList>
            <person name="Li C."/>
        </authorList>
    </citation>
    <scope>NUCLEOTIDE SEQUENCE [LARGE SCALE GENOMIC DNA]</scope>
    <source>
        <strain evidence="2 3">NEAU-C40</strain>
    </source>
</reference>
<gene>
    <name evidence="2" type="ORF">FCI23_31180</name>
</gene>
<proteinExistence type="predicted"/>
<dbReference type="RefSeq" id="WP_136727305.1">
    <property type="nucleotide sequence ID" value="NZ_SUMC01000037.1"/>
</dbReference>
<name>A0A4V5MZ34_9ACTN</name>
<dbReference type="InterPro" id="IPR036291">
    <property type="entry name" value="NAD(P)-bd_dom_sf"/>
</dbReference>
<evidence type="ECO:0000313" key="2">
    <source>
        <dbReference type="EMBL" id="TKA06539.1"/>
    </source>
</evidence>
<dbReference type="AlphaFoldDB" id="A0A4V5MZ34"/>
<dbReference type="InterPro" id="IPR051783">
    <property type="entry name" value="NAD(P)-dependent_oxidoreduct"/>
</dbReference>
<evidence type="ECO:0000259" key="1">
    <source>
        <dbReference type="Pfam" id="PF01370"/>
    </source>
</evidence>
<dbReference type="SUPFAM" id="SSF51735">
    <property type="entry name" value="NAD(P)-binding Rossmann-fold domains"/>
    <property type="match status" value="1"/>
</dbReference>
<dbReference type="Pfam" id="PF01370">
    <property type="entry name" value="Epimerase"/>
    <property type="match status" value="1"/>
</dbReference>